<evidence type="ECO:0000313" key="1">
    <source>
        <dbReference type="EMBL" id="WPL16635.1"/>
    </source>
</evidence>
<sequence length="134" mass="13698">MFALSMGSGMDLGFPDVCLTPTPLGPLPIPYPDIAFSAASAPAAYNVLTSCTPSLNQLSMGLVSVGDQPGVMLGLVSHIEAGQTDYELGSLTIFADGTPMQRLTSITGQNAMGMLPNAPGVCIVPSQITVLNLG</sequence>
<keyword evidence="2" id="KW-1185">Reference proteome</keyword>
<gene>
    <name evidence="1" type="ORF">Thiowin_01602</name>
</gene>
<dbReference type="RefSeq" id="WP_328987179.1">
    <property type="nucleotide sequence ID" value="NZ_CP121472.1"/>
</dbReference>
<dbReference type="Proteomes" id="UP001432180">
    <property type="component" value="Chromosome"/>
</dbReference>
<reference evidence="1 2" key="1">
    <citation type="journal article" date="2023" name="Microorganisms">
        <title>Thiorhodovibrio frisius and Trv. litoralis spp. nov., Two Novel Members from a Clade of Fastidious Purple Sulfur Bacteria That Exhibit Unique Red-Shifted Light-Harvesting Capabilities.</title>
        <authorList>
            <person name="Methner A."/>
            <person name="Kuzyk S.B."/>
            <person name="Petersen J."/>
            <person name="Bauer S."/>
            <person name="Brinkmann H."/>
            <person name="Sichau K."/>
            <person name="Wanner G."/>
            <person name="Wolf J."/>
            <person name="Neumann-Schaal M."/>
            <person name="Henke P."/>
            <person name="Tank M."/>
            <person name="Sproer C."/>
            <person name="Bunk B."/>
            <person name="Overmann J."/>
        </authorList>
    </citation>
    <scope>NUCLEOTIDE SEQUENCE [LARGE SCALE GENOMIC DNA]</scope>
    <source>
        <strain evidence="1 2">DSM 6702</strain>
    </source>
</reference>
<evidence type="ECO:0000313" key="2">
    <source>
        <dbReference type="Proteomes" id="UP001432180"/>
    </source>
</evidence>
<name>A0ABZ0S7Z3_9GAMM</name>
<proteinExistence type="predicted"/>
<organism evidence="1 2">
    <name type="scientific">Thiorhodovibrio winogradskyi</name>
    <dbReference type="NCBI Taxonomy" id="77007"/>
    <lineage>
        <taxon>Bacteria</taxon>
        <taxon>Pseudomonadati</taxon>
        <taxon>Pseudomonadota</taxon>
        <taxon>Gammaproteobacteria</taxon>
        <taxon>Chromatiales</taxon>
        <taxon>Chromatiaceae</taxon>
        <taxon>Thiorhodovibrio</taxon>
    </lineage>
</organism>
<protein>
    <recommendedName>
        <fullName evidence="3">Tox-PAAR-like domain-containing protein</fullName>
    </recommendedName>
</protein>
<evidence type="ECO:0008006" key="3">
    <source>
        <dbReference type="Google" id="ProtNLM"/>
    </source>
</evidence>
<dbReference type="EMBL" id="CP121472">
    <property type="protein sequence ID" value="WPL16635.1"/>
    <property type="molecule type" value="Genomic_DNA"/>
</dbReference>
<dbReference type="Pfam" id="PF13665">
    <property type="entry name" value="Tox-PAAR-like"/>
    <property type="match status" value="1"/>
</dbReference>
<accession>A0ABZ0S7Z3</accession>